<comment type="caution">
    <text evidence="2">The sequence shown here is derived from an EMBL/GenBank/DDBJ whole genome shotgun (WGS) entry which is preliminary data.</text>
</comment>
<evidence type="ECO:0000313" key="2">
    <source>
        <dbReference type="EMBL" id="GAA1214588.1"/>
    </source>
</evidence>
<evidence type="ECO:0008006" key="4">
    <source>
        <dbReference type="Google" id="ProtNLM"/>
    </source>
</evidence>
<feature type="compositionally biased region" description="Low complexity" evidence="1">
    <location>
        <begin position="176"/>
        <end position="191"/>
    </location>
</feature>
<dbReference type="Pfam" id="PF09485">
    <property type="entry name" value="CRISPR_Cse2"/>
    <property type="match status" value="1"/>
</dbReference>
<gene>
    <name evidence="2" type="ORF">GCM10009675_40870</name>
</gene>
<dbReference type="InterPro" id="IPR038287">
    <property type="entry name" value="Cse2_sf"/>
</dbReference>
<dbReference type="RefSeq" id="WP_253858080.1">
    <property type="nucleotide sequence ID" value="NZ_BAAALM010000015.1"/>
</dbReference>
<dbReference type="InterPro" id="IPR013382">
    <property type="entry name" value="CRISPR-assoc_prot_Cse2"/>
</dbReference>
<protein>
    <recommendedName>
        <fullName evidence="4">Type I-E CRISPR-associated protein Cse2/CasB</fullName>
    </recommendedName>
</protein>
<name>A0ABN1VJW4_9PSEU</name>
<dbReference type="Gene3D" id="1.10.520.40">
    <property type="entry name" value="CRISPR-associated protein Cse2"/>
    <property type="match status" value="1"/>
</dbReference>
<dbReference type="EMBL" id="BAAALM010000015">
    <property type="protein sequence ID" value="GAA1214588.1"/>
    <property type="molecule type" value="Genomic_DNA"/>
</dbReference>
<feature type="region of interest" description="Disordered" evidence="1">
    <location>
        <begin position="176"/>
        <end position="198"/>
    </location>
</feature>
<keyword evidence="3" id="KW-1185">Reference proteome</keyword>
<evidence type="ECO:0000256" key="1">
    <source>
        <dbReference type="SAM" id="MobiDB-lite"/>
    </source>
</evidence>
<dbReference type="Proteomes" id="UP001500467">
    <property type="component" value="Unassembled WGS sequence"/>
</dbReference>
<reference evidence="2 3" key="1">
    <citation type="journal article" date="2019" name="Int. J. Syst. Evol. Microbiol.">
        <title>The Global Catalogue of Microorganisms (GCM) 10K type strain sequencing project: providing services to taxonomists for standard genome sequencing and annotation.</title>
        <authorList>
            <consortium name="The Broad Institute Genomics Platform"/>
            <consortium name="The Broad Institute Genome Sequencing Center for Infectious Disease"/>
            <person name="Wu L."/>
            <person name="Ma J."/>
        </authorList>
    </citation>
    <scope>NUCLEOTIDE SEQUENCE [LARGE SCALE GENOMIC DNA]</scope>
    <source>
        <strain evidence="2 3">JCM 13022</strain>
    </source>
</reference>
<sequence>MKLDTAQKFVADMVDVLDNPAARTVLRRGVNLDVARVPTRMHAYLIPWTEHEAETSHRARTLYMIASLMAIETKTTQPPPANLGVSLATASVRKVLAESTTQRLLTVLCRQRESTVHRHVARTVRTLRSEGIGVNWVRLTCDVDAWPWSGDTVAARWARDYYRATLTNAARKQIDALTDAPTTHPADPAADTAEKENV</sequence>
<dbReference type="NCBIfam" id="TIGR02548">
    <property type="entry name" value="casB_cse2"/>
    <property type="match status" value="1"/>
</dbReference>
<proteinExistence type="predicted"/>
<organism evidence="2 3">
    <name type="scientific">Prauserella alba</name>
    <dbReference type="NCBI Taxonomy" id="176898"/>
    <lineage>
        <taxon>Bacteria</taxon>
        <taxon>Bacillati</taxon>
        <taxon>Actinomycetota</taxon>
        <taxon>Actinomycetes</taxon>
        <taxon>Pseudonocardiales</taxon>
        <taxon>Pseudonocardiaceae</taxon>
        <taxon>Prauserella</taxon>
    </lineage>
</organism>
<accession>A0ABN1VJW4</accession>
<evidence type="ECO:0000313" key="3">
    <source>
        <dbReference type="Proteomes" id="UP001500467"/>
    </source>
</evidence>